<dbReference type="Proteomes" id="UP000254387">
    <property type="component" value="Unassembled WGS sequence"/>
</dbReference>
<organism evidence="1 2">
    <name type="scientific">Klebsiella pneumoniae</name>
    <dbReference type="NCBI Taxonomy" id="573"/>
    <lineage>
        <taxon>Bacteria</taxon>
        <taxon>Pseudomonadati</taxon>
        <taxon>Pseudomonadota</taxon>
        <taxon>Gammaproteobacteria</taxon>
        <taxon>Enterobacterales</taxon>
        <taxon>Enterobacteriaceae</taxon>
        <taxon>Klebsiella/Raoultella group</taxon>
        <taxon>Klebsiella</taxon>
        <taxon>Klebsiella pneumoniae complex</taxon>
    </lineage>
</organism>
<name>A0A378C2Y8_KLEPN</name>
<gene>
    <name evidence="1" type="ORF">NCTC5053_06312</name>
</gene>
<dbReference type="EMBL" id="UGMN01000004">
    <property type="protein sequence ID" value="STV59983.1"/>
    <property type="molecule type" value="Genomic_DNA"/>
</dbReference>
<protein>
    <submittedName>
        <fullName evidence="1">Uncharacterized protein</fullName>
    </submittedName>
</protein>
<dbReference type="AlphaFoldDB" id="A0A378C2Y8"/>
<accession>A0A378C2Y8</accession>
<evidence type="ECO:0000313" key="1">
    <source>
        <dbReference type="EMBL" id="STV59983.1"/>
    </source>
</evidence>
<reference evidence="1 2" key="1">
    <citation type="submission" date="2018-06" db="EMBL/GenBank/DDBJ databases">
        <authorList>
            <consortium name="Pathogen Informatics"/>
            <person name="Doyle S."/>
        </authorList>
    </citation>
    <scope>NUCLEOTIDE SEQUENCE [LARGE SCALE GENOMIC DNA]</scope>
    <source>
        <strain evidence="1 2">NCTC5053</strain>
    </source>
</reference>
<proteinExistence type="predicted"/>
<sequence>MRSVNGQAFCRATSASTGRLQLSGKERIVVALIDKRRHGVLRPAGLHQRAAVPGVPCRFIRAEIGGKRFLAPGTWEGLTIGAKAETLA</sequence>
<evidence type="ECO:0000313" key="2">
    <source>
        <dbReference type="Proteomes" id="UP000254387"/>
    </source>
</evidence>